<organism evidence="4 5">
    <name type="scientific">Saccharomycodes ludwigii</name>
    <dbReference type="NCBI Taxonomy" id="36035"/>
    <lineage>
        <taxon>Eukaryota</taxon>
        <taxon>Fungi</taxon>
        <taxon>Dikarya</taxon>
        <taxon>Ascomycota</taxon>
        <taxon>Saccharomycotina</taxon>
        <taxon>Saccharomycetes</taxon>
        <taxon>Saccharomycodales</taxon>
        <taxon>Saccharomycodaceae</taxon>
        <taxon>Saccharomycodes</taxon>
    </lineage>
</organism>
<dbReference type="Gene3D" id="2.30.29.30">
    <property type="entry name" value="Pleckstrin-homology domain (PH domain)/Phosphotyrosine-binding domain (PTB)"/>
    <property type="match status" value="1"/>
</dbReference>
<reference evidence="5" key="1">
    <citation type="submission" date="2018-06" db="EMBL/GenBank/DDBJ databases">
        <authorList>
            <person name="Guldener U."/>
        </authorList>
    </citation>
    <scope>NUCLEOTIDE SEQUENCE [LARGE SCALE GENOMIC DNA]</scope>
    <source>
        <strain evidence="5">UTAD17</strain>
    </source>
</reference>
<feature type="compositionally biased region" description="Polar residues" evidence="2">
    <location>
        <begin position="942"/>
        <end position="975"/>
    </location>
</feature>
<keyword evidence="1" id="KW-0597">Phosphoprotein</keyword>
<feature type="compositionally biased region" description="Low complexity" evidence="2">
    <location>
        <begin position="794"/>
        <end position="807"/>
    </location>
</feature>
<evidence type="ECO:0000313" key="5">
    <source>
        <dbReference type="Proteomes" id="UP000262825"/>
    </source>
</evidence>
<dbReference type="InterPro" id="IPR011993">
    <property type="entry name" value="PH-like_dom_sf"/>
</dbReference>
<feature type="region of interest" description="Disordered" evidence="2">
    <location>
        <begin position="113"/>
        <end position="139"/>
    </location>
</feature>
<feature type="region of interest" description="Disordered" evidence="2">
    <location>
        <begin position="1013"/>
        <end position="1058"/>
    </location>
</feature>
<feature type="compositionally biased region" description="Low complexity" evidence="2">
    <location>
        <begin position="113"/>
        <end position="123"/>
    </location>
</feature>
<feature type="compositionally biased region" description="Acidic residues" evidence="2">
    <location>
        <begin position="8"/>
        <end position="27"/>
    </location>
</feature>
<dbReference type="EMBL" id="UFAJ01000957">
    <property type="protein sequence ID" value="SSD61883.1"/>
    <property type="molecule type" value="Genomic_DNA"/>
</dbReference>
<feature type="compositionally biased region" description="Low complexity" evidence="2">
    <location>
        <begin position="920"/>
        <end position="937"/>
    </location>
</feature>
<dbReference type="Proteomes" id="UP000262825">
    <property type="component" value="Unassembled WGS sequence"/>
</dbReference>
<protein>
    <recommendedName>
        <fullName evidence="3">PH domain-containing protein</fullName>
    </recommendedName>
</protein>
<dbReference type="InterPro" id="IPR046869">
    <property type="entry name" value="SLM1/RGC1-like_PH"/>
</dbReference>
<dbReference type="VEuPathDB" id="FungiDB:SCODWIG_03644"/>
<evidence type="ECO:0000256" key="1">
    <source>
        <dbReference type="ARBA" id="ARBA00022553"/>
    </source>
</evidence>
<accession>A0A376BB26</accession>
<name>A0A376BB26_9ASCO</name>
<evidence type="ECO:0000256" key="2">
    <source>
        <dbReference type="SAM" id="MobiDB-lite"/>
    </source>
</evidence>
<feature type="region of interest" description="Disordered" evidence="2">
    <location>
        <begin position="920"/>
        <end position="992"/>
    </location>
</feature>
<dbReference type="AlphaFoldDB" id="A0A376BB26"/>
<dbReference type="Pfam" id="PF20399">
    <property type="entry name" value="PH_20"/>
    <property type="match status" value="1"/>
</dbReference>
<feature type="domain" description="PH" evidence="3">
    <location>
        <begin position="513"/>
        <end position="702"/>
    </location>
</feature>
<dbReference type="InterPro" id="IPR001849">
    <property type="entry name" value="PH_domain"/>
</dbReference>
<feature type="region of interest" description="Disordered" evidence="2">
    <location>
        <begin position="1"/>
        <end position="60"/>
    </location>
</feature>
<evidence type="ECO:0000259" key="3">
    <source>
        <dbReference type="PROSITE" id="PS50003"/>
    </source>
</evidence>
<dbReference type="Pfam" id="PF20400">
    <property type="entry name" value="BAR_4"/>
    <property type="match status" value="1"/>
</dbReference>
<dbReference type="PANTHER" id="PTHR31941:SF15">
    <property type="entry name" value="ACTIVATOR OF SKN7 PROTEIN 10-RELATED"/>
    <property type="match status" value="1"/>
</dbReference>
<sequence length="1058" mass="116797">MSEYQEVPLDEDYTNEDDVYSLEEDPSDPIAKTTTAATSVAPNSTSQNNSNTPDYLFDSEEDDLDIDSNEHWLSENGVKILPKTDYHSPFHIGVPTPKGSNISIEPNLNSNKSDYYSSSSSSSATAVPENPEPYSNSASQYPTTVVIDRFTKWKKILKGLILYFKDVVIAQEEYAKINLRLKNSVKFQFLTNLTDNNTIVEPLLPNMSAVVNSNSSTTTVNGNNSSNNLYKLNTNASAATTSRPSLKSFSSSNSLNTIPVFNKKSVELDGNNASGFLPFGSGSIQDIQVLLKKYHVSLAKRQIISCKEITAYIILRLEELKNDLQVKIKEIKDLHDDFKTNIQEHVALTGQLLNRYIAAISIVIENKVDDIADGPILKSSKKKNLKPKHDPYLLKLQLDLQLKRQLLEEHYLQESYINLQKTGLELEKIVYLEIQKSLSRYSGLMDLQVRMTLSNLCNDLNQGILSKPPSVEWDKLVLTHPKCLLRWRSTDPIPSSRKLSDIIYPKMKSPLARCIRAGYLLKKNKYIKNYSKGYFVLTSNYLHEFKSSDFFKNHSNNRRSSSNNDTINEETDDDPLLTSNTKGLFSPIMSISLNDCALLEYNEEKFVIKTKSLDDIYFDNNSAAEKKNTIAMNEYNKTKSNKTYGLGKFWKRQSSSSSLVQPVANSSTSTTPVSTTWTFRKPSDVDQKDFQRWINDLKDLTSFHSSQDRAKFIEEQILLKRVSTHKVASGTTRRGKFKMRLDLPPRDFSQLSVNEMNKHTNQITPAIDDNGNLIMASDPKPVMPVTPSSDTLAPSQPQSLPQPQSVSKPDILVSQPDSFPSQDPVSSAPTVFPTSTSAPATAHTTPETEKDNNTSVIPSITVSANVGSTQPPAAVNNVSGGGGGYFSIPVRRPQSVAVSPGIPQTVQSAASVARSKLIRANATTPPSPPISIRSASAVPLSKPSSTTSMANTVSLPNNSGAANTFNSTNVNTGNMQQQQQQSHHPNKGHRKINSLSSLSSLVLTNASNHLKKAAAEGKSTTGKYLSSKSNNSSTYDLAQGNSNNSNSKIDVYKSLYGG</sequence>
<feature type="region of interest" description="Disordered" evidence="2">
    <location>
        <begin position="762"/>
        <end position="855"/>
    </location>
</feature>
<dbReference type="SMART" id="SM00233">
    <property type="entry name" value="PH"/>
    <property type="match status" value="1"/>
</dbReference>
<dbReference type="PROSITE" id="PS50003">
    <property type="entry name" value="PH_DOMAIN"/>
    <property type="match status" value="1"/>
</dbReference>
<feature type="compositionally biased region" description="Polar residues" evidence="2">
    <location>
        <begin position="1018"/>
        <end position="1048"/>
    </location>
</feature>
<feature type="compositionally biased region" description="Low complexity" evidence="2">
    <location>
        <begin position="826"/>
        <end position="845"/>
    </location>
</feature>
<feature type="compositionally biased region" description="Low complexity" evidence="2">
    <location>
        <begin position="43"/>
        <end position="52"/>
    </location>
</feature>
<dbReference type="SUPFAM" id="SSF50729">
    <property type="entry name" value="PH domain-like"/>
    <property type="match status" value="1"/>
</dbReference>
<feature type="compositionally biased region" description="Polar residues" evidence="2">
    <location>
        <begin position="32"/>
        <end position="42"/>
    </location>
</feature>
<evidence type="ECO:0000313" key="4">
    <source>
        <dbReference type="EMBL" id="SSD61883.1"/>
    </source>
</evidence>
<feature type="compositionally biased region" description="Polar residues" evidence="2">
    <location>
        <begin position="815"/>
        <end position="825"/>
    </location>
</feature>
<gene>
    <name evidence="4" type="ORF">SCODWIG_03644</name>
</gene>
<feature type="region of interest" description="Disordered" evidence="2">
    <location>
        <begin position="553"/>
        <end position="575"/>
    </location>
</feature>
<keyword evidence="5" id="KW-1185">Reference proteome</keyword>
<dbReference type="PANTHER" id="PTHR31941">
    <property type="entry name" value="CYTOSKELETAL SIGNALING PROTEIN SLM1"/>
    <property type="match status" value="1"/>
</dbReference>
<proteinExistence type="predicted"/>
<dbReference type="InterPro" id="IPR046868">
    <property type="entry name" value="BAR_4"/>
</dbReference>